<dbReference type="PROSITE" id="PS51025">
    <property type="entry name" value="PWI"/>
    <property type="match status" value="1"/>
</dbReference>
<dbReference type="Pfam" id="PF01480">
    <property type="entry name" value="PWI"/>
    <property type="match status" value="1"/>
</dbReference>
<gene>
    <name evidence="4" type="primary">20196416</name>
    <name evidence="3" type="ORF">HELRODRAFT_137609</name>
</gene>
<keyword evidence="5" id="KW-1185">Reference proteome</keyword>
<protein>
    <recommendedName>
        <fullName evidence="2">PWI domain-containing protein</fullName>
    </recommendedName>
</protein>
<dbReference type="STRING" id="6412.T1EIL6"/>
<reference evidence="4" key="3">
    <citation type="submission" date="2015-06" db="UniProtKB">
        <authorList>
            <consortium name="EnsemblMetazoa"/>
        </authorList>
    </citation>
    <scope>IDENTIFICATION</scope>
</reference>
<dbReference type="HOGENOM" id="CLU_032410_3_0_1"/>
<dbReference type="InterPro" id="IPR002483">
    <property type="entry name" value="PWI_dom"/>
</dbReference>
<dbReference type="SMART" id="SM00311">
    <property type="entry name" value="PWI"/>
    <property type="match status" value="1"/>
</dbReference>
<dbReference type="InterPro" id="IPR036483">
    <property type="entry name" value="PWI_dom_sf"/>
</dbReference>
<keyword evidence="1" id="KW-0507">mRNA processing</keyword>
<proteinExistence type="predicted"/>
<dbReference type="OrthoDB" id="163257at2759"/>
<dbReference type="RefSeq" id="XP_009016517.1">
    <property type="nucleotide sequence ID" value="XM_009018269.1"/>
</dbReference>
<dbReference type="AlphaFoldDB" id="T1EIL6"/>
<reference evidence="3 5" key="2">
    <citation type="journal article" date="2013" name="Nature">
        <title>Insights into bilaterian evolution from three spiralian genomes.</title>
        <authorList>
            <person name="Simakov O."/>
            <person name="Marletaz F."/>
            <person name="Cho S.J."/>
            <person name="Edsinger-Gonzales E."/>
            <person name="Havlak P."/>
            <person name="Hellsten U."/>
            <person name="Kuo D.H."/>
            <person name="Larsson T."/>
            <person name="Lv J."/>
            <person name="Arendt D."/>
            <person name="Savage R."/>
            <person name="Osoegawa K."/>
            <person name="de Jong P."/>
            <person name="Grimwood J."/>
            <person name="Chapman J.A."/>
            <person name="Shapiro H."/>
            <person name="Aerts A."/>
            <person name="Otillar R.P."/>
            <person name="Terry A.Y."/>
            <person name="Boore J.L."/>
            <person name="Grigoriev I.V."/>
            <person name="Lindberg D.R."/>
            <person name="Seaver E.C."/>
            <person name="Weisblat D.A."/>
            <person name="Putnam N.H."/>
            <person name="Rokhsar D.S."/>
        </authorList>
    </citation>
    <scope>NUCLEOTIDE SEQUENCE</scope>
</reference>
<sequence>QIDLKKVNIEAFKPWINEKIVEYSGTEDDVLVEFVCTQLEILLIFNQSPDQKQMQINMGGFLSTRNARMFTEDLWSELQMAVLSDNGMSPAVLNLNRE</sequence>
<dbReference type="EMBL" id="AMQM01003891">
    <property type="status" value="NOT_ANNOTATED_CDS"/>
    <property type="molecule type" value="Genomic_DNA"/>
</dbReference>
<dbReference type="GeneID" id="20196416"/>
<feature type="domain" description="PWI" evidence="2">
    <location>
        <begin position="1"/>
        <end position="96"/>
    </location>
</feature>
<evidence type="ECO:0000256" key="1">
    <source>
        <dbReference type="ARBA" id="ARBA00022664"/>
    </source>
</evidence>
<reference evidence="5" key="1">
    <citation type="submission" date="2012-12" db="EMBL/GenBank/DDBJ databases">
        <authorList>
            <person name="Hellsten U."/>
            <person name="Grimwood J."/>
            <person name="Chapman J.A."/>
            <person name="Shapiro H."/>
            <person name="Aerts A."/>
            <person name="Otillar R.P."/>
            <person name="Terry A.Y."/>
            <person name="Boore J.L."/>
            <person name="Simakov O."/>
            <person name="Marletaz F."/>
            <person name="Cho S.-J."/>
            <person name="Edsinger-Gonzales E."/>
            <person name="Havlak P."/>
            <person name="Kuo D.-H."/>
            <person name="Larsson T."/>
            <person name="Lv J."/>
            <person name="Arendt D."/>
            <person name="Savage R."/>
            <person name="Osoegawa K."/>
            <person name="de Jong P."/>
            <person name="Lindberg D.R."/>
            <person name="Seaver E.C."/>
            <person name="Weisblat D.A."/>
            <person name="Putnam N.H."/>
            <person name="Grigoriev I.V."/>
            <person name="Rokhsar D.S."/>
        </authorList>
    </citation>
    <scope>NUCLEOTIDE SEQUENCE</scope>
</reference>
<dbReference type="PANTHER" id="PTHR23148:SF0">
    <property type="entry name" value="SERINE_ARGININE REPETITIVE MATRIX PROTEIN 1"/>
    <property type="match status" value="1"/>
</dbReference>
<dbReference type="KEGG" id="hro:HELRODRAFT_137609"/>
<dbReference type="EnsemblMetazoa" id="HelroT137609">
    <property type="protein sequence ID" value="HelroP137609"/>
    <property type="gene ID" value="HelroG137609"/>
</dbReference>
<evidence type="ECO:0000313" key="4">
    <source>
        <dbReference type="EnsemblMetazoa" id="HelroP137609"/>
    </source>
</evidence>
<dbReference type="InterPro" id="IPR052225">
    <property type="entry name" value="Ser/Arg_repetitive_matrix"/>
</dbReference>
<dbReference type="eggNOG" id="KOG2146">
    <property type="taxonomic scope" value="Eukaryota"/>
</dbReference>
<organism evidence="4 5">
    <name type="scientific">Helobdella robusta</name>
    <name type="common">Californian leech</name>
    <dbReference type="NCBI Taxonomy" id="6412"/>
    <lineage>
        <taxon>Eukaryota</taxon>
        <taxon>Metazoa</taxon>
        <taxon>Spiralia</taxon>
        <taxon>Lophotrochozoa</taxon>
        <taxon>Annelida</taxon>
        <taxon>Clitellata</taxon>
        <taxon>Hirudinea</taxon>
        <taxon>Rhynchobdellida</taxon>
        <taxon>Glossiphoniidae</taxon>
        <taxon>Helobdella</taxon>
    </lineage>
</organism>
<dbReference type="EMBL" id="KB096365">
    <property type="protein sequence ID" value="ESO05202.1"/>
    <property type="molecule type" value="Genomic_DNA"/>
</dbReference>
<dbReference type="InParanoid" id="T1EIL6"/>
<dbReference type="PANTHER" id="PTHR23148">
    <property type="entry name" value="SERINE/ARGININE REGULATED NUCLEAR MATRIX PROTEIN"/>
    <property type="match status" value="1"/>
</dbReference>
<evidence type="ECO:0000313" key="3">
    <source>
        <dbReference type="EMBL" id="ESO05202.1"/>
    </source>
</evidence>
<dbReference type="Gene3D" id="1.20.1390.10">
    <property type="entry name" value="PWI domain"/>
    <property type="match status" value="1"/>
</dbReference>
<evidence type="ECO:0000259" key="2">
    <source>
        <dbReference type="PROSITE" id="PS51025"/>
    </source>
</evidence>
<dbReference type="GO" id="GO:0006397">
    <property type="term" value="P:mRNA processing"/>
    <property type="evidence" value="ECO:0007669"/>
    <property type="project" value="UniProtKB-KW"/>
</dbReference>
<accession>T1EIL6</accession>
<dbReference type="SUPFAM" id="SSF101233">
    <property type="entry name" value="PWI domain"/>
    <property type="match status" value="1"/>
</dbReference>
<dbReference type="CTD" id="20196416"/>
<evidence type="ECO:0000313" key="5">
    <source>
        <dbReference type="Proteomes" id="UP000015101"/>
    </source>
</evidence>
<dbReference type="Proteomes" id="UP000015101">
    <property type="component" value="Unassembled WGS sequence"/>
</dbReference>
<name>T1EIL6_HELRO</name>